<evidence type="ECO:0000313" key="5">
    <source>
        <dbReference type="RefSeq" id="XP_034251907.1"/>
    </source>
</evidence>
<dbReference type="Gene3D" id="1.20.1280.50">
    <property type="match status" value="1"/>
</dbReference>
<keyword evidence="2" id="KW-1185">Reference proteome</keyword>
<dbReference type="KEGG" id="tpal:117651718"/>
<dbReference type="Proteomes" id="UP000515158">
    <property type="component" value="Unplaced"/>
</dbReference>
<dbReference type="RefSeq" id="XP_034251907.1">
    <property type="nucleotide sequence ID" value="XM_034396016.1"/>
</dbReference>
<dbReference type="RefSeq" id="XP_034251909.1">
    <property type="nucleotide sequence ID" value="XM_034396018.1"/>
</dbReference>
<dbReference type="RefSeq" id="XP_034251908.1">
    <property type="nucleotide sequence ID" value="XM_034396017.1"/>
</dbReference>
<name>A0A6P9A392_THRPL</name>
<feature type="domain" description="F-box" evidence="1">
    <location>
        <begin position="4"/>
        <end position="50"/>
    </location>
</feature>
<dbReference type="RefSeq" id="XP_034251905.1">
    <property type="nucleotide sequence ID" value="XM_034396014.1"/>
</dbReference>
<sequence length="246" mass="26946">METSPDLLSLPDDALLAVLAFLPARTLFACRVACRRLRDLCLHRHLWRSVCVESLGVLRAATAALIPCIGRLKVPLRPAAFLLADIACVVRALELTVRIGGDAILAHSLIRRLSAVGGVTELVLLIKCRRPNALQPLLSAAFEMRGLLTLDVTNNSRRPLPSDWCEADGVPSLTRLRYDSPSADPFLELLLRTHAATLQHVELHRLEDVPASLLAQALQLRSLKCLPCEGLWRLVALPGLAHIDLP</sequence>
<protein>
    <submittedName>
        <fullName evidence="3 4">Uncharacterized protein LOC117651718 isoform X1</fullName>
    </submittedName>
</protein>
<evidence type="ECO:0000259" key="1">
    <source>
        <dbReference type="PROSITE" id="PS50181"/>
    </source>
</evidence>
<evidence type="ECO:0000313" key="7">
    <source>
        <dbReference type="RefSeq" id="XP_034251909.1"/>
    </source>
</evidence>
<dbReference type="Pfam" id="PF12937">
    <property type="entry name" value="F-box-like"/>
    <property type="match status" value="1"/>
</dbReference>
<dbReference type="InterPro" id="IPR001810">
    <property type="entry name" value="F-box_dom"/>
</dbReference>
<evidence type="ECO:0000313" key="6">
    <source>
        <dbReference type="RefSeq" id="XP_034251908.1"/>
    </source>
</evidence>
<gene>
    <name evidence="3 4 5 6 7" type="primary">LOC117651718</name>
</gene>
<dbReference type="GeneID" id="117651718"/>
<organism evidence="3">
    <name type="scientific">Thrips palmi</name>
    <name type="common">Melon thrips</name>
    <dbReference type="NCBI Taxonomy" id="161013"/>
    <lineage>
        <taxon>Eukaryota</taxon>
        <taxon>Metazoa</taxon>
        <taxon>Ecdysozoa</taxon>
        <taxon>Arthropoda</taxon>
        <taxon>Hexapoda</taxon>
        <taxon>Insecta</taxon>
        <taxon>Pterygota</taxon>
        <taxon>Neoptera</taxon>
        <taxon>Paraneoptera</taxon>
        <taxon>Thysanoptera</taxon>
        <taxon>Terebrantia</taxon>
        <taxon>Thripoidea</taxon>
        <taxon>Thripidae</taxon>
        <taxon>Thrips</taxon>
    </lineage>
</organism>
<dbReference type="AlphaFoldDB" id="A0A6P9A392"/>
<dbReference type="SMART" id="SM00256">
    <property type="entry name" value="FBOX"/>
    <property type="match status" value="1"/>
</dbReference>
<dbReference type="RefSeq" id="XP_034251906.1">
    <property type="nucleotide sequence ID" value="XM_034396015.1"/>
</dbReference>
<dbReference type="InterPro" id="IPR036047">
    <property type="entry name" value="F-box-like_dom_sf"/>
</dbReference>
<dbReference type="OrthoDB" id="8246423at2759"/>
<evidence type="ECO:0000313" key="4">
    <source>
        <dbReference type="RefSeq" id="XP_034251906.1"/>
    </source>
</evidence>
<dbReference type="PROSITE" id="PS50181">
    <property type="entry name" value="FBOX"/>
    <property type="match status" value="1"/>
</dbReference>
<reference evidence="3 4" key="1">
    <citation type="submission" date="2025-04" db="UniProtKB">
        <authorList>
            <consortium name="RefSeq"/>
        </authorList>
    </citation>
    <scope>IDENTIFICATION</scope>
    <source>
        <tissue evidence="3 4">Total insect</tissue>
    </source>
</reference>
<evidence type="ECO:0000313" key="2">
    <source>
        <dbReference type="Proteomes" id="UP000515158"/>
    </source>
</evidence>
<evidence type="ECO:0000313" key="3">
    <source>
        <dbReference type="RefSeq" id="XP_034251905.1"/>
    </source>
</evidence>
<accession>A0A6P9A392</accession>
<proteinExistence type="predicted"/>
<dbReference type="SUPFAM" id="SSF81383">
    <property type="entry name" value="F-box domain"/>
    <property type="match status" value="1"/>
</dbReference>